<organism evidence="2 3">
    <name type="scientific">Guptibacillus hwajinpoensis</name>
    <dbReference type="NCBI Taxonomy" id="208199"/>
    <lineage>
        <taxon>Bacteria</taxon>
        <taxon>Bacillati</taxon>
        <taxon>Bacillota</taxon>
        <taxon>Bacilli</taxon>
        <taxon>Bacillales</taxon>
        <taxon>Guptibacillaceae</taxon>
        <taxon>Guptibacillus</taxon>
    </lineage>
</organism>
<dbReference type="EMBL" id="SWFM01000013">
    <property type="protein sequence ID" value="TKD66322.1"/>
    <property type="molecule type" value="Genomic_DNA"/>
</dbReference>
<dbReference type="Pfam" id="PF22752">
    <property type="entry name" value="DUF488-N3i"/>
    <property type="match status" value="1"/>
</dbReference>
<proteinExistence type="predicted"/>
<dbReference type="PANTHER" id="PTHR36849:SF1">
    <property type="entry name" value="CYTOPLASMIC PROTEIN"/>
    <property type="match status" value="1"/>
</dbReference>
<gene>
    <name evidence="2" type="ORF">FBF83_20290</name>
</gene>
<sequence>MSVILRRIYDEKDTLGGNRILIDRVWPRGISKEEASLDDWMKEIAPSSSLRKWFNHDPDKFEDFKKAYRKEIDESDKASEKLQELKKMATNERLILLFGAKDTKHNHAIVLKELIEE</sequence>
<evidence type="ECO:0000313" key="2">
    <source>
        <dbReference type="EMBL" id="TKD66322.1"/>
    </source>
</evidence>
<feature type="coiled-coil region" evidence="1">
    <location>
        <begin position="65"/>
        <end position="92"/>
    </location>
</feature>
<accession>A0A4U1M7T2</accession>
<evidence type="ECO:0000256" key="1">
    <source>
        <dbReference type="SAM" id="Coils"/>
    </source>
</evidence>
<name>A0A4U1M7T2_9BACL</name>
<dbReference type="RefSeq" id="WP_136948910.1">
    <property type="nucleotide sequence ID" value="NZ_SWFM01000013.1"/>
</dbReference>
<dbReference type="PANTHER" id="PTHR36849">
    <property type="entry name" value="CYTOPLASMIC PROTEIN-RELATED"/>
    <property type="match status" value="1"/>
</dbReference>
<dbReference type="OrthoDB" id="9790745at2"/>
<keyword evidence="1" id="KW-0175">Coiled coil</keyword>
<reference evidence="2 3" key="1">
    <citation type="submission" date="2019-04" db="EMBL/GenBank/DDBJ databases">
        <title>Genome sequence of Bacillus hwajinpoensis strain Y2.</title>
        <authorList>
            <person name="Fair J.L."/>
            <person name="Maclea K.S."/>
        </authorList>
    </citation>
    <scope>NUCLEOTIDE SEQUENCE [LARGE SCALE GENOMIC DNA]</scope>
    <source>
        <strain evidence="2 3">Y2</strain>
    </source>
</reference>
<evidence type="ECO:0000313" key="3">
    <source>
        <dbReference type="Proteomes" id="UP000310541"/>
    </source>
</evidence>
<dbReference type="AlphaFoldDB" id="A0A4U1M7T2"/>
<protein>
    <submittedName>
        <fullName evidence="2">DUF488 family protein</fullName>
    </submittedName>
</protein>
<dbReference type="Proteomes" id="UP000310541">
    <property type="component" value="Unassembled WGS sequence"/>
</dbReference>
<comment type="caution">
    <text evidence="2">The sequence shown here is derived from an EMBL/GenBank/DDBJ whole genome shotgun (WGS) entry which is preliminary data.</text>
</comment>
<dbReference type="InterPro" id="IPR052552">
    <property type="entry name" value="YeaO-like"/>
</dbReference>